<dbReference type="Proteomes" id="UP000035681">
    <property type="component" value="Unplaced"/>
</dbReference>
<name>A0A0K0E446_STRER</name>
<evidence type="ECO:0000313" key="2">
    <source>
        <dbReference type="Proteomes" id="UP000035681"/>
    </source>
</evidence>
<accession>A0A0K0E446</accession>
<keyword evidence="2" id="KW-1185">Reference proteome</keyword>
<evidence type="ECO:0000313" key="3">
    <source>
        <dbReference type="WBParaSite" id="SSTP_0000426350.1"/>
    </source>
</evidence>
<feature type="transmembrane region" description="Helical" evidence="1">
    <location>
        <begin position="219"/>
        <end position="241"/>
    </location>
</feature>
<dbReference type="InterPro" id="IPR019426">
    <property type="entry name" value="7TM_GPCR_serpentine_rcpt_Srv"/>
</dbReference>
<dbReference type="Pfam" id="PF10323">
    <property type="entry name" value="7TM_GPCR_Srv"/>
    <property type="match status" value="1"/>
</dbReference>
<dbReference type="AlphaFoldDB" id="A0A0K0E446"/>
<sequence length="347" mass="40932">MSSSLLLLRIQKQFKIFLLFPEVTNFELILHTLILLTTCPIIFYFMIKIVLSWSSSNEYKSSLFKIIVFGKIADVVTSVLYFFIRIIRYHCPLVNLLIYLKIEKQKIAATIFTAIKNLANFFSIIQLTQCCYMTTIRFVTVWFPVNGIFFIETTYNYGIITILLPAFILAILLFENCEGPFQYNWNYMKYNNNRSVLFVNCTYLVKDGYFDKTILLHRYVMYISVSLAIVLIILTYWRMYYMKSSISNCNMNNKREDLKRQFGIRVTIYVFIDILNNIVICTVEQIFISYTDEDPDISWKLIAGMIKPYMNNINLITTTLALFLLVKNLRPKILTINYLKKLYNKSN</sequence>
<organism evidence="3">
    <name type="scientific">Strongyloides stercoralis</name>
    <name type="common">Threadworm</name>
    <dbReference type="NCBI Taxonomy" id="6248"/>
    <lineage>
        <taxon>Eukaryota</taxon>
        <taxon>Metazoa</taxon>
        <taxon>Ecdysozoa</taxon>
        <taxon>Nematoda</taxon>
        <taxon>Chromadorea</taxon>
        <taxon>Rhabditida</taxon>
        <taxon>Tylenchina</taxon>
        <taxon>Panagrolaimomorpha</taxon>
        <taxon>Strongyloidoidea</taxon>
        <taxon>Strongyloididae</taxon>
        <taxon>Strongyloides</taxon>
    </lineage>
</organism>
<reference evidence="3" key="1">
    <citation type="submission" date="2015-08" db="UniProtKB">
        <authorList>
            <consortium name="WormBaseParasite"/>
        </authorList>
    </citation>
    <scope>IDENTIFICATION</scope>
</reference>
<feature type="transmembrane region" description="Helical" evidence="1">
    <location>
        <begin position="155"/>
        <end position="174"/>
    </location>
</feature>
<dbReference type="WBParaSite" id="TCONS_00010469.p1">
    <property type="protein sequence ID" value="TCONS_00010469.p1"/>
    <property type="gene ID" value="XLOC_003627"/>
</dbReference>
<keyword evidence="1" id="KW-0472">Membrane</keyword>
<feature type="transmembrane region" description="Helical" evidence="1">
    <location>
        <begin position="308"/>
        <end position="326"/>
    </location>
</feature>
<dbReference type="WBParaSite" id="SSTP_0000426350.1">
    <property type="protein sequence ID" value="SSTP_0000426350.1"/>
    <property type="gene ID" value="SSTP_0000426350"/>
</dbReference>
<keyword evidence="1" id="KW-0812">Transmembrane</keyword>
<evidence type="ECO:0000256" key="1">
    <source>
        <dbReference type="SAM" id="Phobius"/>
    </source>
</evidence>
<feature type="transmembrane region" description="Helical" evidence="1">
    <location>
        <begin position="121"/>
        <end position="143"/>
    </location>
</feature>
<feature type="transmembrane region" description="Helical" evidence="1">
    <location>
        <begin position="262"/>
        <end position="288"/>
    </location>
</feature>
<keyword evidence="1" id="KW-1133">Transmembrane helix</keyword>
<protein>
    <submittedName>
        <fullName evidence="4">G-protein coupled receptors family 1 profile domain-containing protein</fullName>
    </submittedName>
    <submittedName>
        <fullName evidence="3">G_PROTEIN_RECEP_F1_2 domain-containing protein</fullName>
    </submittedName>
</protein>
<proteinExistence type="predicted"/>
<evidence type="ECO:0000313" key="4">
    <source>
        <dbReference type="WBParaSite" id="TCONS_00010469.p1"/>
    </source>
</evidence>
<feature type="transmembrane region" description="Helical" evidence="1">
    <location>
        <begin position="63"/>
        <end position="84"/>
    </location>
</feature>
<feature type="transmembrane region" description="Helical" evidence="1">
    <location>
        <begin position="28"/>
        <end position="51"/>
    </location>
</feature>